<evidence type="ECO:0000313" key="2">
    <source>
        <dbReference type="Proteomes" id="UP000183832"/>
    </source>
</evidence>
<dbReference type="AlphaFoldDB" id="A0A1J1HQB6"/>
<gene>
    <name evidence="1" type="ORF">CLUMA_CG003952</name>
</gene>
<dbReference type="EMBL" id="CVRI01000017">
    <property type="protein sequence ID" value="CRK90239.1"/>
    <property type="molecule type" value="Genomic_DNA"/>
</dbReference>
<organism evidence="1 2">
    <name type="scientific">Clunio marinus</name>
    <dbReference type="NCBI Taxonomy" id="568069"/>
    <lineage>
        <taxon>Eukaryota</taxon>
        <taxon>Metazoa</taxon>
        <taxon>Ecdysozoa</taxon>
        <taxon>Arthropoda</taxon>
        <taxon>Hexapoda</taxon>
        <taxon>Insecta</taxon>
        <taxon>Pterygota</taxon>
        <taxon>Neoptera</taxon>
        <taxon>Endopterygota</taxon>
        <taxon>Diptera</taxon>
        <taxon>Nematocera</taxon>
        <taxon>Chironomoidea</taxon>
        <taxon>Chironomidae</taxon>
        <taxon>Clunio</taxon>
    </lineage>
</organism>
<sequence>MLWSDETRRHNKHNRDLAYEYPFEGYVPIRKTTHLRSVRDITYRSKLLIVVSVRFVELNYTQSITTQNKIQKATKDHKNFDELSSHNTFVSLRNQ</sequence>
<protein>
    <submittedName>
        <fullName evidence="1">CLUMA_CG003952, isoform A</fullName>
    </submittedName>
</protein>
<reference evidence="1 2" key="1">
    <citation type="submission" date="2015-04" db="EMBL/GenBank/DDBJ databases">
        <authorList>
            <person name="Syromyatnikov M.Y."/>
            <person name="Popov V.N."/>
        </authorList>
    </citation>
    <scope>NUCLEOTIDE SEQUENCE [LARGE SCALE GENOMIC DNA]</scope>
</reference>
<name>A0A1J1HQB6_9DIPT</name>
<proteinExistence type="predicted"/>
<accession>A0A1J1HQB6</accession>
<keyword evidence="2" id="KW-1185">Reference proteome</keyword>
<evidence type="ECO:0000313" key="1">
    <source>
        <dbReference type="EMBL" id="CRK90239.1"/>
    </source>
</evidence>
<dbReference type="Proteomes" id="UP000183832">
    <property type="component" value="Unassembled WGS sequence"/>
</dbReference>